<keyword evidence="4" id="KW-1185">Reference proteome</keyword>
<dbReference type="Gene3D" id="3.40.50.720">
    <property type="entry name" value="NAD(P)-binding Rossmann-like Domain"/>
    <property type="match status" value="1"/>
</dbReference>
<dbReference type="Pfam" id="PF13460">
    <property type="entry name" value="NAD_binding_10"/>
    <property type="match status" value="1"/>
</dbReference>
<reference evidence="3 4" key="1">
    <citation type="journal article" date="2024" name="IMA Fungus">
        <title>IMA Genome - F19 : A genome assembly and annotation guide to empower mycologists, including annotated draft genome sequences of Ceratocystis pirilliformis, Diaporthe australafricana, Fusarium ophioides, Paecilomyces lecythidis, and Sporothrix stenoceras.</title>
        <authorList>
            <person name="Aylward J."/>
            <person name="Wilson A.M."/>
            <person name="Visagie C.M."/>
            <person name="Spraker J."/>
            <person name="Barnes I."/>
            <person name="Buitendag C."/>
            <person name="Ceriani C."/>
            <person name="Del Mar Angel L."/>
            <person name="du Plessis D."/>
            <person name="Fuchs T."/>
            <person name="Gasser K."/>
            <person name="Kramer D."/>
            <person name="Li W."/>
            <person name="Munsamy K."/>
            <person name="Piso A."/>
            <person name="Price J.L."/>
            <person name="Sonnekus B."/>
            <person name="Thomas C."/>
            <person name="van der Nest A."/>
            <person name="van Dijk A."/>
            <person name="van Heerden A."/>
            <person name="van Vuuren N."/>
            <person name="Yilmaz N."/>
            <person name="Duong T.A."/>
            <person name="van der Merwe N.A."/>
            <person name="Wingfield M.J."/>
            <person name="Wingfield B.D."/>
        </authorList>
    </citation>
    <scope>NUCLEOTIDE SEQUENCE [LARGE SCALE GENOMIC DNA]</scope>
    <source>
        <strain evidence="3 4">CMW 5346</strain>
    </source>
</reference>
<comment type="caution">
    <text evidence="3">The sequence shown here is derived from an EMBL/GenBank/DDBJ whole genome shotgun (WGS) entry which is preliminary data.</text>
</comment>
<gene>
    <name evidence="3" type="ORF">Sste5346_006313</name>
</gene>
<evidence type="ECO:0000259" key="2">
    <source>
        <dbReference type="Pfam" id="PF13460"/>
    </source>
</evidence>
<feature type="domain" description="NAD(P)-binding" evidence="2">
    <location>
        <begin position="7"/>
        <end position="209"/>
    </location>
</feature>
<protein>
    <recommendedName>
        <fullName evidence="2">NAD(P)-binding domain-containing protein</fullName>
    </recommendedName>
</protein>
<comment type="similarity">
    <text evidence="1">Belongs to the avfA family.</text>
</comment>
<dbReference type="EMBL" id="JAWCUI010000037">
    <property type="protein sequence ID" value="KAL1893485.1"/>
    <property type="molecule type" value="Genomic_DNA"/>
</dbReference>
<name>A0ABR3YYL4_9PEZI</name>
<dbReference type="PANTHER" id="PTHR43355">
    <property type="entry name" value="FLAVIN REDUCTASE (NADPH)"/>
    <property type="match status" value="1"/>
</dbReference>
<evidence type="ECO:0000256" key="1">
    <source>
        <dbReference type="ARBA" id="ARBA00038376"/>
    </source>
</evidence>
<accession>A0ABR3YYL4</accession>
<sequence>MHFLLLGATGRTGQLVVTELLTQGHTAVALVRNPDKLPPRKGLTVVKGSSLAKADIEMTITATSTPVDGCIFTLGTLRESESPFAKQVTPPRFLADSAGVASEVLLAHNVSRLVIMSTAGTGDSWPGLPLVFRAYMGWTNLKYVLADHNLMDVDVRATKTAWTLVRPIRLEFDTKKVTELDVLDSRGSGRLKMSDCAHIRAVARFLVKVAVEGIYIRETVVVRDA</sequence>
<evidence type="ECO:0000313" key="4">
    <source>
        <dbReference type="Proteomes" id="UP001583186"/>
    </source>
</evidence>
<dbReference type="InterPro" id="IPR051606">
    <property type="entry name" value="Polyketide_Oxido-like"/>
</dbReference>
<dbReference type="Proteomes" id="UP001583186">
    <property type="component" value="Unassembled WGS sequence"/>
</dbReference>
<evidence type="ECO:0000313" key="3">
    <source>
        <dbReference type="EMBL" id="KAL1893485.1"/>
    </source>
</evidence>
<dbReference type="PANTHER" id="PTHR43355:SF2">
    <property type="entry name" value="FLAVIN REDUCTASE (NADPH)"/>
    <property type="match status" value="1"/>
</dbReference>
<dbReference type="InterPro" id="IPR036291">
    <property type="entry name" value="NAD(P)-bd_dom_sf"/>
</dbReference>
<proteinExistence type="inferred from homology"/>
<dbReference type="SUPFAM" id="SSF51735">
    <property type="entry name" value="NAD(P)-binding Rossmann-fold domains"/>
    <property type="match status" value="1"/>
</dbReference>
<dbReference type="InterPro" id="IPR016040">
    <property type="entry name" value="NAD(P)-bd_dom"/>
</dbReference>
<organism evidence="3 4">
    <name type="scientific">Sporothrix stenoceras</name>
    <dbReference type="NCBI Taxonomy" id="5173"/>
    <lineage>
        <taxon>Eukaryota</taxon>
        <taxon>Fungi</taxon>
        <taxon>Dikarya</taxon>
        <taxon>Ascomycota</taxon>
        <taxon>Pezizomycotina</taxon>
        <taxon>Sordariomycetes</taxon>
        <taxon>Sordariomycetidae</taxon>
        <taxon>Ophiostomatales</taxon>
        <taxon>Ophiostomataceae</taxon>
        <taxon>Sporothrix</taxon>
    </lineage>
</organism>